<dbReference type="AlphaFoldDB" id="A0A7R7WLK1"/>
<proteinExistence type="predicted"/>
<dbReference type="GeneID" id="64966543"/>
<evidence type="ECO:0000313" key="3">
    <source>
        <dbReference type="Proteomes" id="UP000661280"/>
    </source>
</evidence>
<feature type="compositionally biased region" description="Pro residues" evidence="1">
    <location>
        <begin position="14"/>
        <end position="31"/>
    </location>
</feature>
<name>A0A7R7WLK1_ASPKA</name>
<keyword evidence="3" id="KW-1185">Reference proteome</keyword>
<evidence type="ECO:0000256" key="1">
    <source>
        <dbReference type="SAM" id="MobiDB-lite"/>
    </source>
</evidence>
<feature type="compositionally biased region" description="Polar residues" evidence="1">
    <location>
        <begin position="103"/>
        <end position="114"/>
    </location>
</feature>
<protein>
    <submittedName>
        <fullName evidence="2">Uncharacterized protein</fullName>
    </submittedName>
</protein>
<dbReference type="Proteomes" id="UP000661280">
    <property type="component" value="Chromosome 8"/>
</dbReference>
<dbReference type="RefSeq" id="XP_041548984.1">
    <property type="nucleotide sequence ID" value="XM_041682108.1"/>
</dbReference>
<reference evidence="2" key="2">
    <citation type="submission" date="2021-02" db="EMBL/GenBank/DDBJ databases">
        <title>Aspergillus luchuensis mut. kawachii IFO 4304 genome sequence.</title>
        <authorList>
            <person name="Mori K."/>
            <person name="Kadooka C."/>
            <person name="Goto M."/>
            <person name="Futagami T."/>
        </authorList>
    </citation>
    <scope>NUCLEOTIDE SEQUENCE</scope>
    <source>
        <strain evidence="2">IFO 4308</strain>
    </source>
</reference>
<dbReference type="OrthoDB" id="4509982at2759"/>
<feature type="compositionally biased region" description="Low complexity" evidence="1">
    <location>
        <begin position="87"/>
        <end position="102"/>
    </location>
</feature>
<dbReference type="EMBL" id="AP024432">
    <property type="protein sequence ID" value="BCS05222.1"/>
    <property type="molecule type" value="Genomic_DNA"/>
</dbReference>
<feature type="region of interest" description="Disordered" evidence="1">
    <location>
        <begin position="69"/>
        <end position="114"/>
    </location>
</feature>
<gene>
    <name evidence="2" type="ORF">AKAW2_81023A</name>
</gene>
<dbReference type="KEGG" id="aluc:AKAW2_81023A"/>
<reference evidence="2" key="1">
    <citation type="submission" date="2021-01" db="EMBL/GenBank/DDBJ databases">
        <authorList>
            <consortium name="Aspergillus luchuensis mut. kawachii IFO 4304 genome sequencing consortium"/>
            <person name="Kazuki M."/>
            <person name="Futagami T."/>
        </authorList>
    </citation>
    <scope>NUCLEOTIDE SEQUENCE</scope>
    <source>
        <strain evidence="2">IFO 4308</strain>
    </source>
</reference>
<evidence type="ECO:0000313" key="2">
    <source>
        <dbReference type="EMBL" id="BCS05222.1"/>
    </source>
</evidence>
<sequence length="114" mass="12431">MKPPLGASTSPSIPFFPSPSPSFSSPLPPSIFLPHHHHHPHPQLHLHHHRPILTTGVCHQRLTSTASLFSPARLSPLSDRVSPPPTTNTTTTTIHPVPFHPTNQSLNTHVTIVT</sequence>
<feature type="region of interest" description="Disordered" evidence="1">
    <location>
        <begin position="1"/>
        <end position="47"/>
    </location>
</feature>
<feature type="compositionally biased region" description="Basic residues" evidence="1">
    <location>
        <begin position="34"/>
        <end position="47"/>
    </location>
</feature>
<organism evidence="2 3">
    <name type="scientific">Aspergillus kawachii</name>
    <name type="common">White koji mold</name>
    <name type="synonym">Aspergillus awamori var. kawachi</name>
    <dbReference type="NCBI Taxonomy" id="1069201"/>
    <lineage>
        <taxon>Eukaryota</taxon>
        <taxon>Fungi</taxon>
        <taxon>Dikarya</taxon>
        <taxon>Ascomycota</taxon>
        <taxon>Pezizomycotina</taxon>
        <taxon>Eurotiomycetes</taxon>
        <taxon>Eurotiomycetidae</taxon>
        <taxon>Eurotiales</taxon>
        <taxon>Aspergillaceae</taxon>
        <taxon>Aspergillus</taxon>
        <taxon>Aspergillus subgen. Circumdati</taxon>
    </lineage>
</organism>
<accession>A0A7R7WLK1</accession>